<organism evidence="1 2">
    <name type="scientific">Meleagris gallopavo</name>
    <name type="common">Wild turkey</name>
    <dbReference type="NCBI Taxonomy" id="9103"/>
    <lineage>
        <taxon>Eukaryota</taxon>
        <taxon>Metazoa</taxon>
        <taxon>Chordata</taxon>
        <taxon>Craniata</taxon>
        <taxon>Vertebrata</taxon>
        <taxon>Euteleostomi</taxon>
        <taxon>Archelosauria</taxon>
        <taxon>Archosauria</taxon>
        <taxon>Dinosauria</taxon>
        <taxon>Saurischia</taxon>
        <taxon>Theropoda</taxon>
        <taxon>Coelurosauria</taxon>
        <taxon>Aves</taxon>
        <taxon>Neognathae</taxon>
        <taxon>Galloanserae</taxon>
        <taxon>Galliformes</taxon>
        <taxon>Phasianidae</taxon>
        <taxon>Meleagridinae</taxon>
        <taxon>Meleagris</taxon>
    </lineage>
</organism>
<protein>
    <submittedName>
        <fullName evidence="1">Uncharacterized protein</fullName>
    </submittedName>
</protein>
<accession>A0A803XXT6</accession>
<dbReference type="Proteomes" id="UP000001645">
    <property type="component" value="Unplaced"/>
</dbReference>
<dbReference type="Ensembl" id="ENSMGAT00000027977.1">
    <property type="protein sequence ID" value="ENSMGAP00000024332.1"/>
    <property type="gene ID" value="ENSMGAG00000021902.1"/>
</dbReference>
<reference evidence="1" key="2">
    <citation type="submission" date="2025-08" db="UniProtKB">
        <authorList>
            <consortium name="Ensembl"/>
        </authorList>
    </citation>
    <scope>IDENTIFICATION</scope>
</reference>
<dbReference type="AlphaFoldDB" id="A0A803XXT6"/>
<keyword evidence="2" id="KW-1185">Reference proteome</keyword>
<reference evidence="1" key="1">
    <citation type="journal article" date="2010" name="PLoS Biol.">
        <title>Multi-platform next-generation sequencing of the domestic turkey (Meleagris gallopavo): genome assembly and analysis.</title>
        <authorList>
            <person name="Dalloul R.A."/>
            <person name="Long J.A."/>
            <person name="Zimin A.V."/>
            <person name="Aslam L."/>
            <person name="Beal K."/>
            <person name="Blomberg L.A."/>
            <person name="Bouffard P."/>
            <person name="Burt D.W."/>
            <person name="Crasta O."/>
            <person name="Crooijmans R.P."/>
            <person name="Cooper K."/>
            <person name="Coulombe R.A."/>
            <person name="De S."/>
            <person name="Delany M.E."/>
            <person name="Dodgson J.B."/>
            <person name="Dong J.J."/>
            <person name="Evans C."/>
            <person name="Frederickson K.M."/>
            <person name="Flicek P."/>
            <person name="Florea L."/>
            <person name="Folkerts O."/>
            <person name="Groenen M.A."/>
            <person name="Harkins T.T."/>
            <person name="Herrero J."/>
            <person name="Hoffmann S."/>
            <person name="Megens H.J."/>
            <person name="Jiang A."/>
            <person name="de Jong P."/>
            <person name="Kaiser P."/>
            <person name="Kim H."/>
            <person name="Kim K.W."/>
            <person name="Kim S."/>
            <person name="Langenberger D."/>
            <person name="Lee M.K."/>
            <person name="Lee T."/>
            <person name="Mane S."/>
            <person name="Marcais G."/>
            <person name="Marz M."/>
            <person name="McElroy A.P."/>
            <person name="Modise T."/>
            <person name="Nefedov M."/>
            <person name="Notredame C."/>
            <person name="Paton I.R."/>
            <person name="Payne W.S."/>
            <person name="Pertea G."/>
            <person name="Prickett D."/>
            <person name="Puiu D."/>
            <person name="Qioa D."/>
            <person name="Raineri E."/>
            <person name="Ruffier M."/>
            <person name="Salzberg S.L."/>
            <person name="Schatz M.C."/>
            <person name="Scheuring C."/>
            <person name="Schmidt C.J."/>
            <person name="Schroeder S."/>
            <person name="Searle S.M."/>
            <person name="Smith E.J."/>
            <person name="Smith J."/>
            <person name="Sonstegard T.S."/>
            <person name="Stadler P.F."/>
            <person name="Tafer H."/>
            <person name="Tu Z.J."/>
            <person name="Van Tassell C.P."/>
            <person name="Vilella A.J."/>
            <person name="Williams K.P."/>
            <person name="Yorke J.A."/>
            <person name="Zhang L."/>
            <person name="Zhang H.B."/>
            <person name="Zhang X."/>
            <person name="Zhang Y."/>
            <person name="Reed K.M."/>
        </authorList>
    </citation>
    <scope>NUCLEOTIDE SEQUENCE [LARGE SCALE GENOMIC DNA]</scope>
</reference>
<sequence>MKIFPQNFRGFPVVAAIAAISPRALWEFRSMIKCTIPDSHPFLRFDDY</sequence>
<reference evidence="1" key="3">
    <citation type="submission" date="2025-09" db="UniProtKB">
        <authorList>
            <consortium name="Ensembl"/>
        </authorList>
    </citation>
    <scope>IDENTIFICATION</scope>
</reference>
<evidence type="ECO:0000313" key="2">
    <source>
        <dbReference type="Proteomes" id="UP000001645"/>
    </source>
</evidence>
<dbReference type="InParanoid" id="A0A803XXT6"/>
<name>A0A803XXT6_MELGA</name>
<proteinExistence type="predicted"/>
<evidence type="ECO:0000313" key="1">
    <source>
        <dbReference type="Ensembl" id="ENSMGAP00000024332.1"/>
    </source>
</evidence>